<dbReference type="SUPFAM" id="SSF57924">
    <property type="entry name" value="Inhibitor of apoptosis (IAP) repeat"/>
    <property type="match status" value="2"/>
</dbReference>
<dbReference type="Gene3D" id="1.10.1170.10">
    <property type="entry name" value="Inhibitor Of Apoptosis Protein (2mihbC-IAP-1), Chain A"/>
    <property type="match status" value="2"/>
</dbReference>
<keyword evidence="1" id="KW-0479">Metal-binding</keyword>
<dbReference type="Pfam" id="PF00653">
    <property type="entry name" value="BIR"/>
    <property type="match status" value="2"/>
</dbReference>
<proteinExistence type="predicted"/>
<dbReference type="GO" id="GO:0046872">
    <property type="term" value="F:metal ion binding"/>
    <property type="evidence" value="ECO:0007669"/>
    <property type="project" value="UniProtKB-KW"/>
</dbReference>
<dbReference type="InterPro" id="IPR051190">
    <property type="entry name" value="Baculoviral_IAP"/>
</dbReference>
<dbReference type="PROSITE" id="PS50143">
    <property type="entry name" value="BIR_REPEAT_2"/>
    <property type="match status" value="2"/>
</dbReference>
<evidence type="ECO:0000313" key="3">
    <source>
        <dbReference type="EMBL" id="KAI0305150.1"/>
    </source>
</evidence>
<organism evidence="3 4">
    <name type="scientific">Multifurca ochricompacta</name>
    <dbReference type="NCBI Taxonomy" id="376703"/>
    <lineage>
        <taxon>Eukaryota</taxon>
        <taxon>Fungi</taxon>
        <taxon>Dikarya</taxon>
        <taxon>Basidiomycota</taxon>
        <taxon>Agaricomycotina</taxon>
        <taxon>Agaricomycetes</taxon>
        <taxon>Russulales</taxon>
        <taxon>Russulaceae</taxon>
        <taxon>Multifurca</taxon>
    </lineage>
</organism>
<evidence type="ECO:0000256" key="1">
    <source>
        <dbReference type="ARBA" id="ARBA00022723"/>
    </source>
</evidence>
<evidence type="ECO:0000256" key="2">
    <source>
        <dbReference type="ARBA" id="ARBA00022833"/>
    </source>
</evidence>
<keyword evidence="2" id="KW-0862">Zinc</keyword>
<sequence length="188" mass="21434">MDAFNNRLDSFRKAKRVKQLTTKRTISLKWPHPTHFVATPDTLTEAGFFFNPSWGARDNVECFCCGKCLDGWEEQDDPFAIHWDKCRDNCAWAVVRCGLSEDVDRKGNFTFKDTTRQPDSKVMEKARLATFKINDSWPHDRIRGHGANSTKMAKAGFVFTPQTPGDDTGTCLYCRVSLSGWDEDDDPL</sequence>
<name>A0AAD4M7R0_9AGAM</name>
<dbReference type="EMBL" id="WTXG01000006">
    <property type="protein sequence ID" value="KAI0305150.1"/>
    <property type="molecule type" value="Genomic_DNA"/>
</dbReference>
<dbReference type="PANTHER" id="PTHR46771">
    <property type="entry name" value="DETERIN"/>
    <property type="match status" value="1"/>
</dbReference>
<evidence type="ECO:0000313" key="4">
    <source>
        <dbReference type="Proteomes" id="UP001203297"/>
    </source>
</evidence>
<accession>A0AAD4M7R0</accession>
<dbReference type="SMART" id="SM00238">
    <property type="entry name" value="BIR"/>
    <property type="match status" value="2"/>
</dbReference>
<keyword evidence="4" id="KW-1185">Reference proteome</keyword>
<comment type="caution">
    <text evidence="3">The sequence shown here is derived from an EMBL/GenBank/DDBJ whole genome shotgun (WGS) entry which is preliminary data.</text>
</comment>
<gene>
    <name evidence="3" type="ORF">B0F90DRAFT_1808975</name>
</gene>
<dbReference type="InterPro" id="IPR001370">
    <property type="entry name" value="BIR_rpt"/>
</dbReference>
<reference evidence="3" key="1">
    <citation type="journal article" date="2022" name="New Phytol.">
        <title>Evolutionary transition to the ectomycorrhizal habit in the genomes of a hyperdiverse lineage of mushroom-forming fungi.</title>
        <authorList>
            <person name="Looney B."/>
            <person name="Miyauchi S."/>
            <person name="Morin E."/>
            <person name="Drula E."/>
            <person name="Courty P.E."/>
            <person name="Kohler A."/>
            <person name="Kuo A."/>
            <person name="LaButti K."/>
            <person name="Pangilinan J."/>
            <person name="Lipzen A."/>
            <person name="Riley R."/>
            <person name="Andreopoulos W."/>
            <person name="He G."/>
            <person name="Johnson J."/>
            <person name="Nolan M."/>
            <person name="Tritt A."/>
            <person name="Barry K.W."/>
            <person name="Grigoriev I.V."/>
            <person name="Nagy L.G."/>
            <person name="Hibbett D."/>
            <person name="Henrissat B."/>
            <person name="Matheny P.B."/>
            <person name="Labbe J."/>
            <person name="Martin F.M."/>
        </authorList>
    </citation>
    <scope>NUCLEOTIDE SEQUENCE</scope>
    <source>
        <strain evidence="3">BPL690</strain>
    </source>
</reference>
<dbReference type="AlphaFoldDB" id="A0AAD4M7R0"/>
<protein>
    <submittedName>
        <fullName evidence="3">Inhibitor of apoptosis repeat-containing protein</fullName>
    </submittedName>
</protein>
<dbReference type="PANTHER" id="PTHR46771:SF5">
    <property type="entry name" value="DETERIN"/>
    <property type="match status" value="1"/>
</dbReference>
<dbReference type="Proteomes" id="UP001203297">
    <property type="component" value="Unassembled WGS sequence"/>
</dbReference>